<evidence type="ECO:0000256" key="3">
    <source>
        <dbReference type="ARBA" id="ARBA00022448"/>
    </source>
</evidence>
<comment type="subcellular location">
    <subcellularLocation>
        <location evidence="1">Cell membrane</location>
        <topology evidence="1">Multi-pass membrane protein</topology>
    </subcellularLocation>
</comment>
<gene>
    <name evidence="9" type="ORF">EV187_3394</name>
</gene>
<keyword evidence="10" id="KW-1185">Reference proteome</keyword>
<name>A0A4Q7M9Q9_9MICO</name>
<dbReference type="EMBL" id="SGWY01000004">
    <property type="protein sequence ID" value="RZS63488.1"/>
    <property type="molecule type" value="Genomic_DNA"/>
</dbReference>
<organism evidence="9 10">
    <name type="scientific">Agromyces ramosus</name>
    <dbReference type="NCBI Taxonomy" id="33879"/>
    <lineage>
        <taxon>Bacteria</taxon>
        <taxon>Bacillati</taxon>
        <taxon>Actinomycetota</taxon>
        <taxon>Actinomycetes</taxon>
        <taxon>Micrococcales</taxon>
        <taxon>Microbacteriaceae</taxon>
        <taxon>Agromyces</taxon>
    </lineage>
</organism>
<sequence>MTRLWSDGFGRAGTRGAQLLLVGAVVVALVWLLSRLSIVTIPLVLALIFAAAFAPWMEWTRRRRMPPSLGAVLALVFLLAVIAGALAFVVGSVSHEWGELAFKAQDGLQRVMAWLQTMPFSPDRRQLDEVTEQVSAFVTSAEFGSGALGGIGAVTEVGASLGMMAIILFFLLKDGPAMWEFLARPFEGTAYDRAERIRRKTVDVFGGYISSTATAALFDAVGILIGLLILQVPLAIPLAILTLLLAFIPIIGAVSAGAIAALVALVSNGPLNAALVVLVVIVVNQVEANVLKPILMGRTVSLHALVVLVVIAAGTAVGGITGALLAVPLTAAAWGVVQVWDGDDVPARWARPKTRDPAASRSG</sequence>
<feature type="transmembrane region" description="Helical" evidence="8">
    <location>
        <begin position="303"/>
        <end position="327"/>
    </location>
</feature>
<evidence type="ECO:0000256" key="8">
    <source>
        <dbReference type="SAM" id="Phobius"/>
    </source>
</evidence>
<feature type="transmembrane region" description="Helical" evidence="8">
    <location>
        <begin position="12"/>
        <end position="33"/>
    </location>
</feature>
<dbReference type="Pfam" id="PF01594">
    <property type="entry name" value="AI-2E_transport"/>
    <property type="match status" value="1"/>
</dbReference>
<reference evidence="9 10" key="1">
    <citation type="submission" date="2019-02" db="EMBL/GenBank/DDBJ databases">
        <title>Genomic Encyclopedia of Type Strains, Phase IV (KMG-IV): sequencing the most valuable type-strain genomes for metagenomic binning, comparative biology and taxonomic classification.</title>
        <authorList>
            <person name="Goeker M."/>
        </authorList>
    </citation>
    <scope>NUCLEOTIDE SEQUENCE [LARGE SCALE GENOMIC DNA]</scope>
    <source>
        <strain evidence="9 10">DSM 43045</strain>
    </source>
</reference>
<dbReference type="PANTHER" id="PTHR21716">
    <property type="entry name" value="TRANSMEMBRANE PROTEIN"/>
    <property type="match status" value="1"/>
</dbReference>
<evidence type="ECO:0000256" key="7">
    <source>
        <dbReference type="ARBA" id="ARBA00023136"/>
    </source>
</evidence>
<feature type="transmembrane region" description="Helical" evidence="8">
    <location>
        <begin position="39"/>
        <end position="57"/>
    </location>
</feature>
<proteinExistence type="inferred from homology"/>
<evidence type="ECO:0000256" key="4">
    <source>
        <dbReference type="ARBA" id="ARBA00022475"/>
    </source>
</evidence>
<comment type="caution">
    <text evidence="9">The sequence shown here is derived from an EMBL/GenBank/DDBJ whole genome shotgun (WGS) entry which is preliminary data.</text>
</comment>
<dbReference type="AlphaFoldDB" id="A0A4Q7M9Q9"/>
<feature type="transmembrane region" description="Helical" evidence="8">
    <location>
        <begin position="236"/>
        <end position="266"/>
    </location>
</feature>
<dbReference type="Proteomes" id="UP000293289">
    <property type="component" value="Unassembled WGS sequence"/>
</dbReference>
<keyword evidence="7 8" id="KW-0472">Membrane</keyword>
<keyword evidence="4" id="KW-1003">Cell membrane</keyword>
<evidence type="ECO:0000313" key="9">
    <source>
        <dbReference type="EMBL" id="RZS63488.1"/>
    </source>
</evidence>
<evidence type="ECO:0000256" key="6">
    <source>
        <dbReference type="ARBA" id="ARBA00022989"/>
    </source>
</evidence>
<protein>
    <submittedName>
        <fullName evidence="9">Putative PurR-regulated permease PerM</fullName>
    </submittedName>
</protein>
<evidence type="ECO:0000256" key="5">
    <source>
        <dbReference type="ARBA" id="ARBA00022692"/>
    </source>
</evidence>
<keyword evidence="5 8" id="KW-0812">Transmembrane</keyword>
<accession>A0A4Q7M9Q9</accession>
<feature type="transmembrane region" description="Helical" evidence="8">
    <location>
        <begin position="205"/>
        <end position="230"/>
    </location>
</feature>
<dbReference type="GO" id="GO:0055085">
    <property type="term" value="P:transmembrane transport"/>
    <property type="evidence" value="ECO:0007669"/>
    <property type="project" value="TreeGrafter"/>
</dbReference>
<keyword evidence="6 8" id="KW-1133">Transmembrane helix</keyword>
<dbReference type="PANTHER" id="PTHR21716:SF53">
    <property type="entry name" value="PERMEASE PERM-RELATED"/>
    <property type="match status" value="1"/>
</dbReference>
<evidence type="ECO:0000256" key="1">
    <source>
        <dbReference type="ARBA" id="ARBA00004651"/>
    </source>
</evidence>
<comment type="similarity">
    <text evidence="2">Belongs to the autoinducer-2 exporter (AI-2E) (TC 2.A.86) family.</text>
</comment>
<dbReference type="RefSeq" id="WP_165391255.1">
    <property type="nucleotide sequence ID" value="NZ_SGWY01000004.1"/>
</dbReference>
<feature type="transmembrane region" description="Helical" evidence="8">
    <location>
        <begin position="69"/>
        <end position="90"/>
    </location>
</feature>
<feature type="transmembrane region" description="Helical" evidence="8">
    <location>
        <begin position="147"/>
        <end position="172"/>
    </location>
</feature>
<evidence type="ECO:0000313" key="10">
    <source>
        <dbReference type="Proteomes" id="UP000293289"/>
    </source>
</evidence>
<evidence type="ECO:0000256" key="2">
    <source>
        <dbReference type="ARBA" id="ARBA00009773"/>
    </source>
</evidence>
<keyword evidence="3" id="KW-0813">Transport</keyword>
<dbReference type="GO" id="GO:0005886">
    <property type="term" value="C:plasma membrane"/>
    <property type="evidence" value="ECO:0007669"/>
    <property type="project" value="UniProtKB-SubCell"/>
</dbReference>
<dbReference type="InterPro" id="IPR002549">
    <property type="entry name" value="AI-2E-like"/>
</dbReference>